<dbReference type="RefSeq" id="WP_123172708.1">
    <property type="nucleotide sequence ID" value="NZ_CP033604.1"/>
</dbReference>
<protein>
    <submittedName>
        <fullName evidence="2">F protein</fullName>
    </submittedName>
</protein>
<dbReference type="Proteomes" id="UP000267614">
    <property type="component" value="Chromosome"/>
</dbReference>
<proteinExistence type="predicted"/>
<dbReference type="SUPFAM" id="SSF55486">
    <property type="entry name" value="Metalloproteases ('zincins'), catalytic domain"/>
    <property type="match status" value="1"/>
</dbReference>
<sequence>MPVRSSPVRYGSLPFAEAIAFFRQKLDMPSERWADVWRDAHNRAFMVAGATKRDLLADLRGAVDKAISEGQSIGAFQKAFKDIVARHGWEHTGPASWRSRVIFETNLRQSYNAGREEQIQRIKHKRPYALYRHGDSEHPRELHLKWNNLVLPVDHPWWETHSPSNGYGCKCKKFLLSEADLKRRGLVVGKAPDDGEYEWVDKATWELHKIPRGIDPGFDYRPQTPADLTKAVAKREAAKPALAERLPERIVESAFSSVKGVTAQGLSELLAKLPAPQREPLAEFLKAHPVKTLFIKQTEMGKGAAGLKVAPAIADYLGKDPYLVRSFYYSRRASRVNGFTATSWDHLVIKVKGGDTLKTVDMQAVQAAAADVLADAHANRGPRQLMPRGASGEALRRHWSVSANVGDKLGESAQRISTWLHELGHQVHFWAGEPNLTGIGLITEYAGTNGKEMAAEAFAAWVLARESMLEHFPKLAKGVEAMLAKATAATTKSGR</sequence>
<dbReference type="AlphaFoldDB" id="A0AAN1QCZ3"/>
<gene>
    <name evidence="2" type="ORF">EFI48_07530</name>
</gene>
<dbReference type="InterPro" id="IPR006528">
    <property type="entry name" value="Phage_head_morphogenesis_dom"/>
</dbReference>
<reference evidence="2 3" key="1">
    <citation type="submission" date="2018-11" db="EMBL/GenBank/DDBJ databases">
        <title>Complete genome sequence of multidrug-resistant Aeromonas veronii strain MS-18-37.</title>
        <authorList>
            <person name="Abdelhamed H."/>
            <person name="Lawrence M."/>
            <person name="Waldbieser G."/>
        </authorList>
    </citation>
    <scope>NUCLEOTIDE SEQUENCE [LARGE SCALE GENOMIC DNA]</scope>
    <source>
        <strain evidence="2 3">MS-18-37</strain>
    </source>
</reference>
<dbReference type="Pfam" id="PF04233">
    <property type="entry name" value="Phage_Mu_F"/>
    <property type="match status" value="1"/>
</dbReference>
<feature type="domain" description="Phage head morphogenesis" evidence="1">
    <location>
        <begin position="59"/>
        <end position="172"/>
    </location>
</feature>
<evidence type="ECO:0000313" key="3">
    <source>
        <dbReference type="Proteomes" id="UP000267614"/>
    </source>
</evidence>
<evidence type="ECO:0000313" key="2">
    <source>
        <dbReference type="EMBL" id="AYV36676.1"/>
    </source>
</evidence>
<organism evidence="2 3">
    <name type="scientific">Aeromonas veronii</name>
    <dbReference type="NCBI Taxonomy" id="654"/>
    <lineage>
        <taxon>Bacteria</taxon>
        <taxon>Pseudomonadati</taxon>
        <taxon>Pseudomonadota</taxon>
        <taxon>Gammaproteobacteria</taxon>
        <taxon>Aeromonadales</taxon>
        <taxon>Aeromonadaceae</taxon>
        <taxon>Aeromonas</taxon>
    </lineage>
</organism>
<evidence type="ECO:0000259" key="1">
    <source>
        <dbReference type="Pfam" id="PF04233"/>
    </source>
</evidence>
<name>A0AAN1QCZ3_AERVE</name>
<dbReference type="EMBL" id="CP033604">
    <property type="protein sequence ID" value="AYV36676.1"/>
    <property type="molecule type" value="Genomic_DNA"/>
</dbReference>
<accession>A0AAN1QCZ3</accession>